<sequence>MPSPRYIRSTSPHHHITFVIISGLPLTPPTPSPPPGNHHLRTTTFAPPTPTTSSPQQPPRHHSHQSSSITTSHEPPPHPHRCLHHRITFHSQTPSPILILPSASDEQILPPLKYHESTTTNRHCSTSRSLVPLSTVLHLFVPSLVGKGTGIATKVLKSMGINLKDARVEVEELAFKVKDGLTLGKKQSRCENSAVMSSSTVTYTSVYSGSEPWRFQWVSDDELEAPEEAPQSSGQEPPSPNYVPGPEHPPSPDYVPGSEEPEQALYLSLTLSLGYVADSDLEEDLEEDPEEDPAEYPADGGDDNDDDEEEEDEEEEHLALADSTALYIVDPVSLAEDT</sequence>
<accession>A0ABQ4Z4N6</accession>
<evidence type="ECO:0000313" key="3">
    <source>
        <dbReference type="Proteomes" id="UP001151760"/>
    </source>
</evidence>
<gene>
    <name evidence="2" type="ORF">Tco_0751595</name>
</gene>
<feature type="compositionally biased region" description="Pro residues" evidence="1">
    <location>
        <begin position="237"/>
        <end position="253"/>
    </location>
</feature>
<feature type="region of interest" description="Disordered" evidence="1">
    <location>
        <begin position="25"/>
        <end position="83"/>
    </location>
</feature>
<comment type="caution">
    <text evidence="2">The sequence shown here is derived from an EMBL/GenBank/DDBJ whole genome shotgun (WGS) entry which is preliminary data.</text>
</comment>
<proteinExistence type="predicted"/>
<evidence type="ECO:0000256" key="1">
    <source>
        <dbReference type="SAM" id="MobiDB-lite"/>
    </source>
</evidence>
<dbReference type="EMBL" id="BQNB010011022">
    <property type="protein sequence ID" value="GJS85054.1"/>
    <property type="molecule type" value="Genomic_DNA"/>
</dbReference>
<feature type="compositionally biased region" description="Low complexity" evidence="1">
    <location>
        <begin position="42"/>
        <end position="55"/>
    </location>
</feature>
<keyword evidence="3" id="KW-1185">Reference proteome</keyword>
<feature type="region of interest" description="Disordered" evidence="1">
    <location>
        <begin position="224"/>
        <end position="263"/>
    </location>
</feature>
<feature type="compositionally biased region" description="Acidic residues" evidence="1">
    <location>
        <begin position="279"/>
        <end position="316"/>
    </location>
</feature>
<evidence type="ECO:0000313" key="2">
    <source>
        <dbReference type="EMBL" id="GJS85054.1"/>
    </source>
</evidence>
<reference evidence="2" key="1">
    <citation type="journal article" date="2022" name="Int. J. Mol. Sci.">
        <title>Draft Genome of Tanacetum Coccineum: Genomic Comparison of Closely Related Tanacetum-Family Plants.</title>
        <authorList>
            <person name="Yamashiro T."/>
            <person name="Shiraishi A."/>
            <person name="Nakayama K."/>
            <person name="Satake H."/>
        </authorList>
    </citation>
    <scope>NUCLEOTIDE SEQUENCE</scope>
</reference>
<feature type="compositionally biased region" description="Pro residues" evidence="1">
    <location>
        <begin position="26"/>
        <end position="36"/>
    </location>
</feature>
<organism evidence="2 3">
    <name type="scientific">Tanacetum coccineum</name>
    <dbReference type="NCBI Taxonomy" id="301880"/>
    <lineage>
        <taxon>Eukaryota</taxon>
        <taxon>Viridiplantae</taxon>
        <taxon>Streptophyta</taxon>
        <taxon>Embryophyta</taxon>
        <taxon>Tracheophyta</taxon>
        <taxon>Spermatophyta</taxon>
        <taxon>Magnoliopsida</taxon>
        <taxon>eudicotyledons</taxon>
        <taxon>Gunneridae</taxon>
        <taxon>Pentapetalae</taxon>
        <taxon>asterids</taxon>
        <taxon>campanulids</taxon>
        <taxon>Asterales</taxon>
        <taxon>Asteraceae</taxon>
        <taxon>Asteroideae</taxon>
        <taxon>Anthemideae</taxon>
        <taxon>Anthemidinae</taxon>
        <taxon>Tanacetum</taxon>
    </lineage>
</organism>
<dbReference type="Proteomes" id="UP001151760">
    <property type="component" value="Unassembled WGS sequence"/>
</dbReference>
<protein>
    <submittedName>
        <fullName evidence="2">Uncharacterized protein</fullName>
    </submittedName>
</protein>
<reference evidence="2" key="2">
    <citation type="submission" date="2022-01" db="EMBL/GenBank/DDBJ databases">
        <authorList>
            <person name="Yamashiro T."/>
            <person name="Shiraishi A."/>
            <person name="Satake H."/>
            <person name="Nakayama K."/>
        </authorList>
    </citation>
    <scope>NUCLEOTIDE SEQUENCE</scope>
</reference>
<feature type="region of interest" description="Disordered" evidence="1">
    <location>
        <begin position="277"/>
        <end position="324"/>
    </location>
</feature>
<name>A0ABQ4Z4N6_9ASTR</name>